<name>A0A061AVB2_CYBFA</name>
<dbReference type="EMBL" id="LK052888">
    <property type="protein sequence ID" value="CDR39328.1"/>
    <property type="molecule type" value="Genomic_DNA"/>
</dbReference>
<evidence type="ECO:0000259" key="3">
    <source>
        <dbReference type="Pfam" id="PF18482"/>
    </source>
</evidence>
<dbReference type="PANTHER" id="PTHR22997">
    <property type="entry name" value="PIH1 DOMAIN-CONTAINING PROTEIN 1"/>
    <property type="match status" value="1"/>
</dbReference>
<gene>
    <name evidence="4" type="ORF">CYFA0S_03e02234g</name>
</gene>
<dbReference type="GO" id="GO:0006364">
    <property type="term" value="P:rRNA processing"/>
    <property type="evidence" value="ECO:0007669"/>
    <property type="project" value="TreeGrafter"/>
</dbReference>
<reference evidence="4" key="1">
    <citation type="journal article" date="2014" name="Genome Announc.">
        <title>Genome sequence of the yeast Cyberlindnera fabianii (Hansenula fabianii).</title>
        <authorList>
            <person name="Freel K.C."/>
            <person name="Sarilar V."/>
            <person name="Neuveglise C."/>
            <person name="Devillers H."/>
            <person name="Friedrich A."/>
            <person name="Schacherer J."/>
        </authorList>
    </citation>
    <scope>NUCLEOTIDE SEQUENCE</scope>
    <source>
        <strain evidence="4">YJS4271</strain>
    </source>
</reference>
<dbReference type="InterPro" id="IPR050734">
    <property type="entry name" value="PIH1/Kintoun_subfamily"/>
</dbReference>
<dbReference type="GO" id="GO:1990904">
    <property type="term" value="C:ribonucleoprotein complex"/>
    <property type="evidence" value="ECO:0007669"/>
    <property type="project" value="TreeGrafter"/>
</dbReference>
<evidence type="ECO:0000256" key="1">
    <source>
        <dbReference type="ARBA" id="ARBA00008511"/>
    </source>
</evidence>
<dbReference type="PANTHER" id="PTHR22997:SF0">
    <property type="entry name" value="PIH1 DOMAIN-CONTAINING PROTEIN 1"/>
    <property type="match status" value="1"/>
</dbReference>
<dbReference type="InterPro" id="IPR041441">
    <property type="entry name" value="Pih1_CS_Ascomycota"/>
</dbReference>
<sequence length="382" mass="43371">MFVRDLQVVKLLTSVGPRRPVSEGGARVSPVANTLYSWPWPSFLFNSLFLIRSNNKLHSIWPLEIMLTDTNDVILIEPTPHFTVKTRLVQPSGLLNYLPNTKLFTNICSSSLVPPPSSPFQPPETYKLIMSDQWEIPIVTSSHRLDTDKKGDQCIVFDCVINSDAMRWVQNDKQLREIVIEWCLESVEVRSECTLDREKISIPKMVSKGKPGVVEWVKEDQSKEQGGVSEISELLDMKRIVEENDDNLDTNVELLGPSVSNGRKPLIQEINELTIEPKKQQSLPIRKTTQAEGSTKLKYATTMRKVDTESGHKLMIEITSQNSSSLDYDLSLDHSSKSLVLKNMNPQVEAKDLILPLPTMFQNPEIKSFFIKREQKLVVLVK</sequence>
<comment type="similarity">
    <text evidence="1">Belongs to the PIH1 family.</text>
</comment>
<dbReference type="Pfam" id="PF18482">
    <property type="entry name" value="Pih1_fungal_CS"/>
    <property type="match status" value="1"/>
</dbReference>
<accession>A0A061AVB2</accession>
<feature type="domain" description="PIH1 N-terminal" evidence="2">
    <location>
        <begin position="70"/>
        <end position="213"/>
    </location>
</feature>
<dbReference type="GO" id="GO:0000492">
    <property type="term" value="P:box C/D snoRNP assembly"/>
    <property type="evidence" value="ECO:0007669"/>
    <property type="project" value="TreeGrafter"/>
</dbReference>
<dbReference type="OrthoDB" id="5135119at2759"/>
<evidence type="ECO:0000313" key="4">
    <source>
        <dbReference type="EMBL" id="CDR39328.1"/>
    </source>
</evidence>
<dbReference type="AlphaFoldDB" id="A0A061AVB2"/>
<dbReference type="PhylomeDB" id="A0A061AVB2"/>
<dbReference type="Pfam" id="PF08190">
    <property type="entry name" value="PIH1"/>
    <property type="match status" value="1"/>
</dbReference>
<dbReference type="Gene3D" id="2.60.40.4160">
    <property type="match status" value="1"/>
</dbReference>
<dbReference type="GO" id="GO:0005737">
    <property type="term" value="C:cytoplasm"/>
    <property type="evidence" value="ECO:0007669"/>
    <property type="project" value="TreeGrafter"/>
</dbReference>
<dbReference type="InterPro" id="IPR012981">
    <property type="entry name" value="PIH1_N"/>
</dbReference>
<proteinExistence type="inferred from homology"/>
<dbReference type="VEuPathDB" id="FungiDB:BON22_4520"/>
<protein>
    <submittedName>
        <fullName evidence="4">CYFA0S03e02234g1_1</fullName>
    </submittedName>
</protein>
<evidence type="ECO:0000259" key="2">
    <source>
        <dbReference type="Pfam" id="PF08190"/>
    </source>
</evidence>
<dbReference type="GO" id="GO:0097255">
    <property type="term" value="C:R2TP complex"/>
    <property type="evidence" value="ECO:0007669"/>
    <property type="project" value="TreeGrafter"/>
</dbReference>
<feature type="domain" description="Pih1 Ascomycota CS" evidence="3">
    <location>
        <begin position="296"/>
        <end position="379"/>
    </location>
</feature>
<organism evidence="4">
    <name type="scientific">Cyberlindnera fabianii</name>
    <name type="common">Yeast</name>
    <name type="synonym">Hansenula fabianii</name>
    <dbReference type="NCBI Taxonomy" id="36022"/>
    <lineage>
        <taxon>Eukaryota</taxon>
        <taxon>Fungi</taxon>
        <taxon>Dikarya</taxon>
        <taxon>Ascomycota</taxon>
        <taxon>Saccharomycotina</taxon>
        <taxon>Saccharomycetes</taxon>
        <taxon>Phaffomycetales</taxon>
        <taxon>Phaffomycetaceae</taxon>
        <taxon>Cyberlindnera</taxon>
    </lineage>
</organism>